<sequence>MPSSVVLAKTKMDAWRTLSFSRNKTSNYVERWYPASRRD</sequence>
<reference evidence="1" key="1">
    <citation type="submission" date="2011-11" db="EMBL/GenBank/DDBJ databases">
        <title>The Genome Sequence of Fusarium oxysporum PHW808.</title>
        <authorList>
            <consortium name="The Broad Institute Genome Sequencing Platform"/>
            <person name="Ma L.-J."/>
            <person name="Gale L.R."/>
            <person name="Schwartz D.C."/>
            <person name="Zhou S."/>
            <person name="Corby-Kistler H."/>
            <person name="Young S.K."/>
            <person name="Zeng Q."/>
            <person name="Gargeya S."/>
            <person name="Fitzgerald M."/>
            <person name="Haas B."/>
            <person name="Abouelleil A."/>
            <person name="Alvarado L."/>
            <person name="Arachchi H.M."/>
            <person name="Berlin A."/>
            <person name="Brown A."/>
            <person name="Chapman S.B."/>
            <person name="Chen Z."/>
            <person name="Dunbar C."/>
            <person name="Freedman E."/>
            <person name="Gearin G."/>
            <person name="Goldberg J."/>
            <person name="Griggs A."/>
            <person name="Gujja S."/>
            <person name="Heiman D."/>
            <person name="Howarth C."/>
            <person name="Larson L."/>
            <person name="Lui A."/>
            <person name="MacDonald P.J.P."/>
            <person name="Montmayeur A."/>
            <person name="Murphy C."/>
            <person name="Neiman D."/>
            <person name="Pearson M."/>
            <person name="Priest M."/>
            <person name="Roberts A."/>
            <person name="Saif S."/>
            <person name="Shea T."/>
            <person name="Shenoy N."/>
            <person name="Sisk P."/>
            <person name="Stolte C."/>
            <person name="Sykes S."/>
            <person name="Wortman J."/>
            <person name="Nusbaum C."/>
            <person name="Birren B."/>
        </authorList>
    </citation>
    <scope>NUCLEOTIDE SEQUENCE [LARGE SCALE GENOMIC DNA]</scope>
    <source>
        <strain evidence="1">54008</strain>
    </source>
</reference>
<dbReference type="HOGENOM" id="CLU_3320114_0_0_1"/>
<proteinExistence type="predicted"/>
<reference evidence="1" key="2">
    <citation type="submission" date="2012-05" db="EMBL/GenBank/DDBJ databases">
        <title>The Genome Annotation of Fusarium oxysporum PHW808.</title>
        <authorList>
            <consortium name="The Broad Institute Genomics Platform"/>
            <person name="Ma L.-J."/>
            <person name="Corby-Kistler H."/>
            <person name="Broz K."/>
            <person name="Gale L.R."/>
            <person name="Jonkers W."/>
            <person name="O'Donnell K."/>
            <person name="Ploetz R."/>
            <person name="Steinberg C."/>
            <person name="Schwartz D.C."/>
            <person name="VanEtten H."/>
            <person name="Zhou S."/>
            <person name="Young S.K."/>
            <person name="Zeng Q."/>
            <person name="Gargeya S."/>
            <person name="Fitzgerald M."/>
            <person name="Abouelleil A."/>
            <person name="Alvarado L."/>
            <person name="Chapman S.B."/>
            <person name="Gainer-Dewar J."/>
            <person name="Goldberg J."/>
            <person name="Griggs A."/>
            <person name="Gujja S."/>
            <person name="Hansen M."/>
            <person name="Howarth C."/>
            <person name="Imamovic A."/>
            <person name="Ireland A."/>
            <person name="Larimer J."/>
            <person name="McCowan C."/>
            <person name="Murphy C."/>
            <person name="Pearson M."/>
            <person name="Poon T.W."/>
            <person name="Priest M."/>
            <person name="Roberts A."/>
            <person name="Saif S."/>
            <person name="Shea T."/>
            <person name="Sykes S."/>
            <person name="Wortman J."/>
            <person name="Nusbaum C."/>
            <person name="Birren B."/>
        </authorList>
    </citation>
    <scope>NUCLEOTIDE SEQUENCE</scope>
    <source>
        <strain evidence="1">54008</strain>
    </source>
</reference>
<evidence type="ECO:0000313" key="1">
    <source>
        <dbReference type="EMBL" id="EXL65043.1"/>
    </source>
</evidence>
<accession>X0GP07</accession>
<dbReference type="Proteomes" id="UP000030676">
    <property type="component" value="Unassembled WGS sequence"/>
</dbReference>
<dbReference type="AlphaFoldDB" id="X0GP07"/>
<gene>
    <name evidence="1" type="ORF">FOPG_18716</name>
</gene>
<dbReference type="EMBL" id="JH659211">
    <property type="protein sequence ID" value="EXL65043.1"/>
    <property type="molecule type" value="Genomic_DNA"/>
</dbReference>
<name>X0GP07_FUSOX</name>
<organism evidence="1">
    <name type="scientific">Fusarium oxysporum f. sp. conglutinans race 2 54008</name>
    <dbReference type="NCBI Taxonomy" id="1089457"/>
    <lineage>
        <taxon>Eukaryota</taxon>
        <taxon>Fungi</taxon>
        <taxon>Dikarya</taxon>
        <taxon>Ascomycota</taxon>
        <taxon>Pezizomycotina</taxon>
        <taxon>Sordariomycetes</taxon>
        <taxon>Hypocreomycetidae</taxon>
        <taxon>Hypocreales</taxon>
        <taxon>Nectriaceae</taxon>
        <taxon>Fusarium</taxon>
        <taxon>Fusarium oxysporum species complex</taxon>
    </lineage>
</organism>
<protein>
    <submittedName>
        <fullName evidence="1">Uncharacterized protein</fullName>
    </submittedName>
</protein>